<dbReference type="EMBL" id="DVMW01000028">
    <property type="protein sequence ID" value="HIU35798.1"/>
    <property type="molecule type" value="Genomic_DNA"/>
</dbReference>
<dbReference type="Gene3D" id="3.20.20.190">
    <property type="entry name" value="Phosphatidylinositol (PI) phosphodiesterase"/>
    <property type="match status" value="2"/>
</dbReference>
<accession>A0A9D1IEL2</accession>
<gene>
    <name evidence="2" type="ORF">IAC53_04220</name>
</gene>
<feature type="chain" id="PRO_5039271455" evidence="1">
    <location>
        <begin position="21"/>
        <end position="254"/>
    </location>
</feature>
<sequence length="254" mass="27477">MKTIWKLALLAAGAVGAAAAAQTGVKLHRIAFGKVTLPEGFTVTAHSGCEGTPDNSLEYIEKALALQVPVLEVDVCVRNDGTPVLLHAQTAGDGEGVLLEDALRRIAEASAFARVNLDLKAFTNIPGVYDVLVRTGMLSRCFFTGVTAEHTQLVKIDAPGVPYYLNAELNRLRLEDRAYLEGLAHEVLRSGAVGLNCSCNYASKTLIDVFRKANLKVSFWTADNKFVQRNLLTMGPDNITTRRPVLLQALIEQG</sequence>
<reference evidence="2" key="1">
    <citation type="submission" date="2020-10" db="EMBL/GenBank/DDBJ databases">
        <authorList>
            <person name="Gilroy R."/>
        </authorList>
    </citation>
    <scope>NUCLEOTIDE SEQUENCE</scope>
    <source>
        <strain evidence="2">ChiGjej1B1-19959</strain>
    </source>
</reference>
<dbReference type="InterPro" id="IPR017946">
    <property type="entry name" value="PLC-like_Pdiesterase_TIM-brl"/>
</dbReference>
<dbReference type="GO" id="GO:0006629">
    <property type="term" value="P:lipid metabolic process"/>
    <property type="evidence" value="ECO:0007669"/>
    <property type="project" value="InterPro"/>
</dbReference>
<dbReference type="PANTHER" id="PTHR46211">
    <property type="entry name" value="GLYCEROPHOSPHORYL DIESTER PHOSPHODIESTERASE"/>
    <property type="match status" value="1"/>
</dbReference>
<name>A0A9D1IEL2_9FIRM</name>
<proteinExistence type="predicted"/>
<keyword evidence="1" id="KW-0732">Signal</keyword>
<dbReference type="AlphaFoldDB" id="A0A9D1IEL2"/>
<organism evidence="2 3">
    <name type="scientific">Candidatus Fimenecus excrementigallinarum</name>
    <dbReference type="NCBI Taxonomy" id="2840816"/>
    <lineage>
        <taxon>Bacteria</taxon>
        <taxon>Bacillati</taxon>
        <taxon>Bacillota</taxon>
        <taxon>Clostridia</taxon>
        <taxon>Candidatus Fimenecus</taxon>
    </lineage>
</organism>
<feature type="signal peptide" evidence="1">
    <location>
        <begin position="1"/>
        <end position="20"/>
    </location>
</feature>
<dbReference type="CDD" id="cd08556">
    <property type="entry name" value="GDPD"/>
    <property type="match status" value="1"/>
</dbReference>
<evidence type="ECO:0000256" key="1">
    <source>
        <dbReference type="SAM" id="SignalP"/>
    </source>
</evidence>
<protein>
    <submittedName>
        <fullName evidence="2">Glycerophosphodiester phosphodiesterase</fullName>
    </submittedName>
</protein>
<evidence type="ECO:0000313" key="3">
    <source>
        <dbReference type="Proteomes" id="UP000824071"/>
    </source>
</evidence>
<dbReference type="GO" id="GO:0008081">
    <property type="term" value="F:phosphoric diester hydrolase activity"/>
    <property type="evidence" value="ECO:0007669"/>
    <property type="project" value="InterPro"/>
</dbReference>
<dbReference type="SUPFAM" id="SSF51695">
    <property type="entry name" value="PLC-like phosphodiesterases"/>
    <property type="match status" value="1"/>
</dbReference>
<evidence type="ECO:0000313" key="2">
    <source>
        <dbReference type="EMBL" id="HIU35798.1"/>
    </source>
</evidence>
<dbReference type="Proteomes" id="UP000824071">
    <property type="component" value="Unassembled WGS sequence"/>
</dbReference>
<reference evidence="2" key="2">
    <citation type="journal article" date="2021" name="PeerJ">
        <title>Extensive microbial diversity within the chicken gut microbiome revealed by metagenomics and culture.</title>
        <authorList>
            <person name="Gilroy R."/>
            <person name="Ravi A."/>
            <person name="Getino M."/>
            <person name="Pursley I."/>
            <person name="Horton D.L."/>
            <person name="Alikhan N.F."/>
            <person name="Baker D."/>
            <person name="Gharbi K."/>
            <person name="Hall N."/>
            <person name="Watson M."/>
            <person name="Adriaenssens E.M."/>
            <person name="Foster-Nyarko E."/>
            <person name="Jarju S."/>
            <person name="Secka A."/>
            <person name="Antonio M."/>
            <person name="Oren A."/>
            <person name="Chaudhuri R.R."/>
            <person name="La Ragione R."/>
            <person name="Hildebrand F."/>
            <person name="Pallen M.J."/>
        </authorList>
    </citation>
    <scope>NUCLEOTIDE SEQUENCE</scope>
    <source>
        <strain evidence="2">ChiGjej1B1-19959</strain>
    </source>
</reference>
<dbReference type="PANTHER" id="PTHR46211:SF1">
    <property type="entry name" value="GLYCEROPHOSPHODIESTER PHOSPHODIESTERASE, CYTOPLASMIC"/>
    <property type="match status" value="1"/>
</dbReference>
<comment type="caution">
    <text evidence="2">The sequence shown here is derived from an EMBL/GenBank/DDBJ whole genome shotgun (WGS) entry which is preliminary data.</text>
</comment>